<dbReference type="Proteomes" id="UP001230005">
    <property type="component" value="Unassembled WGS sequence"/>
</dbReference>
<proteinExistence type="inferred from homology"/>
<dbReference type="InterPro" id="IPR028998">
    <property type="entry name" value="RimP_C"/>
</dbReference>
<keyword evidence="2 3" id="KW-0690">Ribosome biogenesis</keyword>
<accession>A0ABT9ZS37</accession>
<evidence type="ECO:0000256" key="1">
    <source>
        <dbReference type="ARBA" id="ARBA00022490"/>
    </source>
</evidence>
<dbReference type="InterPro" id="IPR036847">
    <property type="entry name" value="RimP_C_sf"/>
</dbReference>
<comment type="subcellular location">
    <subcellularLocation>
        <location evidence="3">Cytoplasm</location>
    </subcellularLocation>
</comment>
<dbReference type="SUPFAM" id="SSF74942">
    <property type="entry name" value="YhbC-like, C-terminal domain"/>
    <property type="match status" value="1"/>
</dbReference>
<dbReference type="Gene3D" id="2.30.30.180">
    <property type="entry name" value="Ribosome maturation factor RimP, C-terminal domain"/>
    <property type="match status" value="1"/>
</dbReference>
<dbReference type="InterPro" id="IPR028989">
    <property type="entry name" value="RimP_N"/>
</dbReference>
<comment type="similarity">
    <text evidence="3">Belongs to the RimP family.</text>
</comment>
<dbReference type="EMBL" id="JAUSUG010000003">
    <property type="protein sequence ID" value="MDQ0253674.1"/>
    <property type="molecule type" value="Genomic_DNA"/>
</dbReference>
<reference evidence="6 7" key="1">
    <citation type="submission" date="2023-07" db="EMBL/GenBank/DDBJ databases">
        <title>Genomic Encyclopedia of Type Strains, Phase IV (KMG-IV): sequencing the most valuable type-strain genomes for metagenomic binning, comparative biology and taxonomic classification.</title>
        <authorList>
            <person name="Goeker M."/>
        </authorList>
    </citation>
    <scope>NUCLEOTIDE SEQUENCE [LARGE SCALE GENOMIC DNA]</scope>
    <source>
        <strain evidence="6 7">DSM 9768</strain>
    </source>
</reference>
<organism evidence="6 7">
    <name type="scientific">Evansella vedderi</name>
    <dbReference type="NCBI Taxonomy" id="38282"/>
    <lineage>
        <taxon>Bacteria</taxon>
        <taxon>Bacillati</taxon>
        <taxon>Bacillota</taxon>
        <taxon>Bacilli</taxon>
        <taxon>Bacillales</taxon>
        <taxon>Bacillaceae</taxon>
        <taxon>Evansella</taxon>
    </lineage>
</organism>
<gene>
    <name evidence="3" type="primary">rimP</name>
    <name evidence="6" type="ORF">J2S74_001046</name>
</gene>
<evidence type="ECO:0000259" key="5">
    <source>
        <dbReference type="Pfam" id="PF17384"/>
    </source>
</evidence>
<feature type="domain" description="Ribosome maturation factor RimP N-terminal" evidence="4">
    <location>
        <begin position="12"/>
        <end position="84"/>
    </location>
</feature>
<feature type="domain" description="Ribosome maturation factor RimP C-terminal" evidence="5">
    <location>
        <begin position="87"/>
        <end position="156"/>
    </location>
</feature>
<evidence type="ECO:0000256" key="3">
    <source>
        <dbReference type="HAMAP-Rule" id="MF_01077"/>
    </source>
</evidence>
<sequence>MSGNVREATESLVTPILEKLALELVDIEFTKEGKSWFLRVYIDREGGVDLDDCTAVSEQLSEALDKHDPIDQMYYLEVSSPGAERPLKKPQDITRAVGKNVHVTTYAPIDGEKTFEGILKDFDGETLTIEMKMKTRKKNIEIPYEKVAKARLAVAF</sequence>
<dbReference type="InterPro" id="IPR003728">
    <property type="entry name" value="Ribosome_maturation_RimP"/>
</dbReference>
<dbReference type="Pfam" id="PF02576">
    <property type="entry name" value="RimP_N"/>
    <property type="match status" value="1"/>
</dbReference>
<evidence type="ECO:0000256" key="2">
    <source>
        <dbReference type="ARBA" id="ARBA00022517"/>
    </source>
</evidence>
<dbReference type="RefSeq" id="WP_307322636.1">
    <property type="nucleotide sequence ID" value="NZ_JAUSUG010000003.1"/>
</dbReference>
<evidence type="ECO:0000259" key="4">
    <source>
        <dbReference type="Pfam" id="PF02576"/>
    </source>
</evidence>
<comment type="function">
    <text evidence="3">Required for maturation of 30S ribosomal subunits.</text>
</comment>
<dbReference type="CDD" id="cd01734">
    <property type="entry name" value="YlxS_C"/>
    <property type="match status" value="1"/>
</dbReference>
<dbReference type="Pfam" id="PF17384">
    <property type="entry name" value="DUF150_C"/>
    <property type="match status" value="1"/>
</dbReference>
<dbReference type="SUPFAM" id="SSF75420">
    <property type="entry name" value="YhbC-like, N-terminal domain"/>
    <property type="match status" value="1"/>
</dbReference>
<dbReference type="InterPro" id="IPR035956">
    <property type="entry name" value="RimP_N_sf"/>
</dbReference>
<dbReference type="PANTHER" id="PTHR33867:SF1">
    <property type="entry name" value="RIBOSOME MATURATION FACTOR RIMP"/>
    <property type="match status" value="1"/>
</dbReference>
<protein>
    <recommendedName>
        <fullName evidence="3">Ribosome maturation factor RimP</fullName>
    </recommendedName>
</protein>
<name>A0ABT9ZS37_9BACI</name>
<evidence type="ECO:0000313" key="7">
    <source>
        <dbReference type="Proteomes" id="UP001230005"/>
    </source>
</evidence>
<dbReference type="PANTHER" id="PTHR33867">
    <property type="entry name" value="RIBOSOME MATURATION FACTOR RIMP"/>
    <property type="match status" value="1"/>
</dbReference>
<evidence type="ECO:0000313" key="6">
    <source>
        <dbReference type="EMBL" id="MDQ0253674.1"/>
    </source>
</evidence>
<dbReference type="NCBIfam" id="NF000928">
    <property type="entry name" value="PRK00092.1-2"/>
    <property type="match status" value="1"/>
</dbReference>
<comment type="caution">
    <text evidence="6">The sequence shown here is derived from an EMBL/GenBank/DDBJ whole genome shotgun (WGS) entry which is preliminary data.</text>
</comment>
<keyword evidence="7" id="KW-1185">Reference proteome</keyword>
<dbReference type="Gene3D" id="3.30.300.70">
    <property type="entry name" value="RimP-like superfamily, N-terminal"/>
    <property type="match status" value="1"/>
</dbReference>
<dbReference type="HAMAP" id="MF_01077">
    <property type="entry name" value="RimP"/>
    <property type="match status" value="1"/>
</dbReference>
<keyword evidence="1 3" id="KW-0963">Cytoplasm</keyword>